<dbReference type="Proteomes" id="UP000572817">
    <property type="component" value="Unassembled WGS sequence"/>
</dbReference>
<dbReference type="InterPro" id="IPR003439">
    <property type="entry name" value="ABC_transporter-like_ATP-bd"/>
</dbReference>
<keyword evidence="8 10" id="KW-0472">Membrane</keyword>
<keyword evidence="7 10" id="KW-1133">Transmembrane helix</keyword>
<dbReference type="InterPro" id="IPR027417">
    <property type="entry name" value="P-loop_NTPase"/>
</dbReference>
<dbReference type="PANTHER" id="PTHR19241">
    <property type="entry name" value="ATP-BINDING CASSETTE TRANSPORTER"/>
    <property type="match status" value="1"/>
</dbReference>
<dbReference type="GO" id="GO:0016020">
    <property type="term" value="C:membrane"/>
    <property type="evidence" value="ECO:0007669"/>
    <property type="project" value="UniProtKB-SubCell"/>
</dbReference>
<feature type="domain" description="ABC transporter" evidence="11">
    <location>
        <begin position="214"/>
        <end position="442"/>
    </location>
</feature>
<feature type="transmembrane region" description="Helical" evidence="10">
    <location>
        <begin position="613"/>
        <end position="639"/>
    </location>
</feature>
<dbReference type="SMART" id="SM00382">
    <property type="entry name" value="AAA"/>
    <property type="match status" value="1"/>
</dbReference>
<comment type="similarity">
    <text evidence="2">Belongs to the ABC transporter superfamily. ABCG family. PDR (TC 3.A.1.205) subfamily.</text>
</comment>
<dbReference type="Pfam" id="PF00005">
    <property type="entry name" value="ABC_tran"/>
    <property type="match status" value="1"/>
</dbReference>
<keyword evidence="5" id="KW-0547">Nucleotide-binding</keyword>
<sequence>MGNLRREPGPFFFFLFVSFAMTITMSMMFRLIGSVTKSVQHALAPASVILLAIALYTGFAIPPQYMKDWSGWIRWINPIYYGLESLMLNEFVGRDFVCSTFVPSGTGYDSVAPPQRVCNTAGSVPGKDFNKNRWRNVGALFGYCILFMLLHLVATEYVASERSKGEVLVFTRKAMKKRSKISSDVETGRPEKPRHVANTSSNAKNNMEKQKSVFHWKDVCYDIKIKGEPRRILDHVDGWVKPGTLTALMGASGAGKTTLLDALASRITMGVVTGEMLVDGNPRDRSFQRKTGYVQQQDPSSAHLDSHYSPYEKLDYVDTVIKMLEMEEYSDAIIGVPGEGLNVEQRKRLTIGVELAARPRLLLFLDEPTSGLDSQTSWSICNLMEKLTNSGQAILCTIHQPSAMLFQRFDRLLLLAKGRRTVYFGEIGKNSKTLVDYFVRNGGPACPSDTNPAEYMLHVIGAAPGTHTDIDRPAVWRQSPEYHGVQDKLARLCAGAQSGGTALHDGTSYTEFAAGFGVQLWEVTKRVFQQYWRSPSYIFSKAILSFDAALFIGLSFLNAENTQRGLQNQMFGVFIFLTIFSQIVEQILPVFVSQRTMYEARERPSKAYPWKAFIVANLLVELAWNSFMSVFCYICWYYPIGLYRNAEYTDAVHARGSTIFMHVWAFFLFTSTFSHMMIAGVESSEVASAVTNLFTIMMFVFCGVLAGPSELPGFWIFMSRVNPFTCTVEGFLGTSLANAPVRCAANEILTFDAPDGRTCDEYMAPYIDAHGGYLVDGAAARCEFCPTSETNMFLKGINVSYGNRWRNFGFLWVCCIFNIVATFALYWLLRVPKKSKAKKE</sequence>
<dbReference type="FunFam" id="3.40.50.300:FF:000054">
    <property type="entry name" value="ABC multidrug transporter atrF"/>
    <property type="match status" value="1"/>
</dbReference>
<dbReference type="InterPro" id="IPR034003">
    <property type="entry name" value="ABCG_PDR_2"/>
</dbReference>
<evidence type="ECO:0000256" key="2">
    <source>
        <dbReference type="ARBA" id="ARBA00006012"/>
    </source>
</evidence>
<dbReference type="Pfam" id="PF06422">
    <property type="entry name" value="PDR_CDR"/>
    <property type="match status" value="1"/>
</dbReference>
<dbReference type="InterPro" id="IPR010929">
    <property type="entry name" value="PDR_CDR_ABC"/>
</dbReference>
<feature type="transmembrane region" description="Helical" evidence="10">
    <location>
        <begin position="538"/>
        <end position="559"/>
    </location>
</feature>
<feature type="transmembrane region" description="Helical" evidence="10">
    <location>
        <begin position="12"/>
        <end position="31"/>
    </location>
</feature>
<evidence type="ECO:0000256" key="10">
    <source>
        <dbReference type="SAM" id="Phobius"/>
    </source>
</evidence>
<feature type="compositionally biased region" description="Basic and acidic residues" evidence="9">
    <location>
        <begin position="181"/>
        <end position="194"/>
    </location>
</feature>
<feature type="region of interest" description="Disordered" evidence="9">
    <location>
        <begin position="180"/>
        <end position="200"/>
    </location>
</feature>
<dbReference type="EMBL" id="WWBZ02000016">
    <property type="protein sequence ID" value="KAF4309299.1"/>
    <property type="molecule type" value="Genomic_DNA"/>
</dbReference>
<evidence type="ECO:0000256" key="9">
    <source>
        <dbReference type="SAM" id="MobiDB-lite"/>
    </source>
</evidence>
<gene>
    <name evidence="12" type="ORF">GTA08_BOTSDO03355</name>
</gene>
<evidence type="ECO:0000256" key="1">
    <source>
        <dbReference type="ARBA" id="ARBA00004141"/>
    </source>
</evidence>
<keyword evidence="4 10" id="KW-0812">Transmembrane</keyword>
<feature type="transmembrane region" description="Helical" evidence="10">
    <location>
        <begin position="43"/>
        <end position="61"/>
    </location>
</feature>
<keyword evidence="13" id="KW-1185">Reference proteome</keyword>
<dbReference type="InterPro" id="IPR003593">
    <property type="entry name" value="AAA+_ATPase"/>
</dbReference>
<comment type="caution">
    <text evidence="12">The sequence shown here is derived from an EMBL/GenBank/DDBJ whole genome shotgun (WGS) entry which is preliminary data.</text>
</comment>
<evidence type="ECO:0000313" key="13">
    <source>
        <dbReference type="Proteomes" id="UP000572817"/>
    </source>
</evidence>
<evidence type="ECO:0000256" key="6">
    <source>
        <dbReference type="ARBA" id="ARBA00022840"/>
    </source>
</evidence>
<dbReference type="GO" id="GO:0016887">
    <property type="term" value="F:ATP hydrolysis activity"/>
    <property type="evidence" value="ECO:0007669"/>
    <property type="project" value="InterPro"/>
</dbReference>
<dbReference type="Pfam" id="PF19055">
    <property type="entry name" value="ABC2_membrane_7"/>
    <property type="match status" value="1"/>
</dbReference>
<feature type="transmembrane region" description="Helical" evidence="10">
    <location>
        <begin position="659"/>
        <end position="679"/>
    </location>
</feature>
<comment type="subcellular location">
    <subcellularLocation>
        <location evidence="1">Membrane</location>
        <topology evidence="1">Multi-pass membrane protein</topology>
    </subcellularLocation>
</comment>
<dbReference type="CDD" id="cd03232">
    <property type="entry name" value="ABCG_PDR_domain2"/>
    <property type="match status" value="1"/>
</dbReference>
<dbReference type="InterPro" id="IPR013525">
    <property type="entry name" value="ABC2_TM"/>
</dbReference>
<dbReference type="GO" id="GO:0140359">
    <property type="term" value="F:ABC-type transporter activity"/>
    <property type="evidence" value="ECO:0007669"/>
    <property type="project" value="InterPro"/>
</dbReference>
<keyword evidence="3" id="KW-0813">Transport</keyword>
<accession>A0A8H4IY22</accession>
<dbReference type="Pfam" id="PF01061">
    <property type="entry name" value="ABC2_membrane"/>
    <property type="match status" value="2"/>
</dbReference>
<name>A0A8H4IY22_9PEZI</name>
<dbReference type="AlphaFoldDB" id="A0A8H4IY22"/>
<feature type="transmembrane region" description="Helical" evidence="10">
    <location>
        <begin position="809"/>
        <end position="829"/>
    </location>
</feature>
<dbReference type="GO" id="GO:0005524">
    <property type="term" value="F:ATP binding"/>
    <property type="evidence" value="ECO:0007669"/>
    <property type="project" value="UniProtKB-KW"/>
</dbReference>
<evidence type="ECO:0000256" key="3">
    <source>
        <dbReference type="ARBA" id="ARBA00022448"/>
    </source>
</evidence>
<organism evidence="12 13">
    <name type="scientific">Botryosphaeria dothidea</name>
    <dbReference type="NCBI Taxonomy" id="55169"/>
    <lineage>
        <taxon>Eukaryota</taxon>
        <taxon>Fungi</taxon>
        <taxon>Dikarya</taxon>
        <taxon>Ascomycota</taxon>
        <taxon>Pezizomycotina</taxon>
        <taxon>Dothideomycetes</taxon>
        <taxon>Dothideomycetes incertae sedis</taxon>
        <taxon>Botryosphaeriales</taxon>
        <taxon>Botryosphaeriaceae</taxon>
        <taxon>Botryosphaeria</taxon>
    </lineage>
</organism>
<evidence type="ECO:0000256" key="7">
    <source>
        <dbReference type="ARBA" id="ARBA00022989"/>
    </source>
</evidence>
<evidence type="ECO:0000256" key="4">
    <source>
        <dbReference type="ARBA" id="ARBA00022692"/>
    </source>
</evidence>
<evidence type="ECO:0000256" key="8">
    <source>
        <dbReference type="ARBA" id="ARBA00023136"/>
    </source>
</evidence>
<dbReference type="PROSITE" id="PS50893">
    <property type="entry name" value="ABC_TRANSPORTER_2"/>
    <property type="match status" value="1"/>
</dbReference>
<dbReference type="SUPFAM" id="SSF52540">
    <property type="entry name" value="P-loop containing nucleoside triphosphate hydrolases"/>
    <property type="match status" value="1"/>
</dbReference>
<dbReference type="InterPro" id="IPR043926">
    <property type="entry name" value="ABCG_dom"/>
</dbReference>
<dbReference type="OrthoDB" id="245989at2759"/>
<reference evidence="12" key="1">
    <citation type="submission" date="2020-04" db="EMBL/GenBank/DDBJ databases">
        <title>Genome Assembly and Annotation of Botryosphaeria dothidea sdau 11-99, a Latent Pathogen of Apple Fruit Ring Rot in China.</title>
        <authorList>
            <person name="Yu C."/>
            <person name="Diao Y."/>
            <person name="Lu Q."/>
            <person name="Zhao J."/>
            <person name="Cui S."/>
            <person name="Peng C."/>
            <person name="He B."/>
            <person name="Liu H."/>
        </authorList>
    </citation>
    <scope>NUCLEOTIDE SEQUENCE [LARGE SCALE GENOMIC DNA]</scope>
    <source>
        <strain evidence="12">Sdau11-99</strain>
    </source>
</reference>
<evidence type="ECO:0000256" key="5">
    <source>
        <dbReference type="ARBA" id="ARBA00022741"/>
    </source>
</evidence>
<protein>
    <submittedName>
        <fullName evidence="12">Multidrug resistance protein cdr1 protein</fullName>
    </submittedName>
</protein>
<feature type="transmembrane region" description="Helical" evidence="10">
    <location>
        <begin position="137"/>
        <end position="154"/>
    </location>
</feature>
<evidence type="ECO:0000259" key="11">
    <source>
        <dbReference type="PROSITE" id="PS50893"/>
    </source>
</evidence>
<feature type="transmembrane region" description="Helical" evidence="10">
    <location>
        <begin position="571"/>
        <end position="592"/>
    </location>
</feature>
<dbReference type="Gene3D" id="3.40.50.300">
    <property type="entry name" value="P-loop containing nucleotide triphosphate hydrolases"/>
    <property type="match status" value="1"/>
</dbReference>
<proteinExistence type="inferred from homology"/>
<evidence type="ECO:0000313" key="12">
    <source>
        <dbReference type="EMBL" id="KAF4309299.1"/>
    </source>
</evidence>
<keyword evidence="6" id="KW-0067">ATP-binding</keyword>